<proteinExistence type="predicted"/>
<accession>A0ABW3JEY1</accession>
<evidence type="ECO:0000313" key="1">
    <source>
        <dbReference type="EMBL" id="MFD0988356.1"/>
    </source>
</evidence>
<keyword evidence="2" id="KW-1185">Reference proteome</keyword>
<evidence type="ECO:0000313" key="2">
    <source>
        <dbReference type="Proteomes" id="UP001597102"/>
    </source>
</evidence>
<dbReference type="Proteomes" id="UP001597102">
    <property type="component" value="Unassembled WGS sequence"/>
</dbReference>
<name>A0ABW3JEY1_9HYPH</name>
<dbReference type="EMBL" id="JBHTJO010000002">
    <property type="protein sequence ID" value="MFD0988356.1"/>
    <property type="molecule type" value="Genomic_DNA"/>
</dbReference>
<organism evidence="1 2">
    <name type="scientific">Methyloligella solikamskensis</name>
    <dbReference type="NCBI Taxonomy" id="1177756"/>
    <lineage>
        <taxon>Bacteria</taxon>
        <taxon>Pseudomonadati</taxon>
        <taxon>Pseudomonadota</taxon>
        <taxon>Alphaproteobacteria</taxon>
        <taxon>Hyphomicrobiales</taxon>
        <taxon>Hyphomicrobiaceae</taxon>
        <taxon>Methyloligella</taxon>
    </lineage>
</organism>
<protein>
    <submittedName>
        <fullName evidence="1">Uncharacterized protein</fullName>
    </submittedName>
</protein>
<reference evidence="2" key="1">
    <citation type="journal article" date="2019" name="Int. J. Syst. Evol. Microbiol.">
        <title>The Global Catalogue of Microorganisms (GCM) 10K type strain sequencing project: providing services to taxonomists for standard genome sequencing and annotation.</title>
        <authorList>
            <consortium name="The Broad Institute Genomics Platform"/>
            <consortium name="The Broad Institute Genome Sequencing Center for Infectious Disease"/>
            <person name="Wu L."/>
            <person name="Ma J."/>
        </authorList>
    </citation>
    <scope>NUCLEOTIDE SEQUENCE [LARGE SCALE GENOMIC DNA]</scope>
    <source>
        <strain evidence="2">CCUG 61697</strain>
    </source>
</reference>
<comment type="caution">
    <text evidence="1">The sequence shown here is derived from an EMBL/GenBank/DDBJ whole genome shotgun (WGS) entry which is preliminary data.</text>
</comment>
<dbReference type="RefSeq" id="WP_379091361.1">
    <property type="nucleotide sequence ID" value="NZ_JBHTJO010000002.1"/>
</dbReference>
<gene>
    <name evidence="1" type="ORF">ACFQ2F_14755</name>
</gene>
<sequence length="69" mass="7952">MEVKIKSFDVDMDVKTKGIEFQVRSPDGKTHHGDLILGKGNLEWCKGRTHRGKGKKIPWKKFIEWAESV</sequence>